<dbReference type="STRING" id="1391654.AKJ09_10029"/>
<organism evidence="2 3">
    <name type="scientific">Labilithrix luteola</name>
    <dbReference type="NCBI Taxonomy" id="1391654"/>
    <lineage>
        <taxon>Bacteria</taxon>
        <taxon>Pseudomonadati</taxon>
        <taxon>Myxococcota</taxon>
        <taxon>Polyangia</taxon>
        <taxon>Polyangiales</taxon>
        <taxon>Labilitrichaceae</taxon>
        <taxon>Labilithrix</taxon>
    </lineage>
</organism>
<dbReference type="Pfam" id="PF13580">
    <property type="entry name" value="SIS_2"/>
    <property type="match status" value="1"/>
</dbReference>
<dbReference type="CDD" id="cd05006">
    <property type="entry name" value="SIS_GmhA"/>
    <property type="match status" value="1"/>
</dbReference>
<dbReference type="InterPro" id="IPR001347">
    <property type="entry name" value="SIS_dom"/>
</dbReference>
<dbReference type="PROSITE" id="PS51464">
    <property type="entry name" value="SIS"/>
    <property type="match status" value="1"/>
</dbReference>
<dbReference type="PANTHER" id="PTHR30390">
    <property type="entry name" value="SEDOHEPTULOSE 7-PHOSPHATE ISOMERASE / DNAA INITIATOR-ASSOCIATING FACTOR FOR REPLICATION INITIATION"/>
    <property type="match status" value="1"/>
</dbReference>
<dbReference type="OrthoDB" id="9810929at2"/>
<feature type="domain" description="SIS" evidence="1">
    <location>
        <begin position="34"/>
        <end position="193"/>
    </location>
</feature>
<reference evidence="2 3" key="1">
    <citation type="submission" date="2015-08" db="EMBL/GenBank/DDBJ databases">
        <authorList>
            <person name="Babu N.S."/>
            <person name="Beckwith C.J."/>
            <person name="Beseler K.G."/>
            <person name="Brison A."/>
            <person name="Carone J.V."/>
            <person name="Caskin T.P."/>
            <person name="Diamond M."/>
            <person name="Durham M.E."/>
            <person name="Foxe J.M."/>
            <person name="Go M."/>
            <person name="Henderson B.A."/>
            <person name="Jones I.B."/>
            <person name="McGettigan J.A."/>
            <person name="Micheletti S.J."/>
            <person name="Nasrallah M.E."/>
            <person name="Ortiz D."/>
            <person name="Piller C.R."/>
            <person name="Privatt S.R."/>
            <person name="Schneider S.L."/>
            <person name="Sharp S."/>
            <person name="Smith T.C."/>
            <person name="Stanton J.D."/>
            <person name="Ullery H.E."/>
            <person name="Wilson R.J."/>
            <person name="Serrano M.G."/>
            <person name="Buck G."/>
            <person name="Lee V."/>
            <person name="Wang Y."/>
            <person name="Carvalho R."/>
            <person name="Voegtly L."/>
            <person name="Shi R."/>
            <person name="Duckworth R."/>
            <person name="Johnson A."/>
            <person name="Loviza R."/>
            <person name="Walstead R."/>
            <person name="Shah Z."/>
            <person name="Kiflezghi M."/>
            <person name="Wade K."/>
            <person name="Ball S.L."/>
            <person name="Bradley K.W."/>
            <person name="Asai D.J."/>
            <person name="Bowman C.A."/>
            <person name="Russell D.A."/>
            <person name="Pope W.H."/>
            <person name="Jacobs-Sera D."/>
            <person name="Hendrix R.W."/>
            <person name="Hatfull G.F."/>
        </authorList>
    </citation>
    <scope>NUCLEOTIDE SEQUENCE [LARGE SCALE GENOMIC DNA]</scope>
    <source>
        <strain evidence="2 3">DSM 27648</strain>
    </source>
</reference>
<dbReference type="GO" id="GO:1901135">
    <property type="term" value="P:carbohydrate derivative metabolic process"/>
    <property type="evidence" value="ECO:0007669"/>
    <property type="project" value="InterPro"/>
</dbReference>
<dbReference type="KEGG" id="llu:AKJ09_10029"/>
<dbReference type="AlphaFoldDB" id="A0A0K1QC56"/>
<accession>A0A0K1QC56</accession>
<dbReference type="Gene3D" id="3.40.50.10490">
    <property type="entry name" value="Glucose-6-phosphate isomerase like protein, domain 1"/>
    <property type="match status" value="1"/>
</dbReference>
<dbReference type="GO" id="GO:0016853">
    <property type="term" value="F:isomerase activity"/>
    <property type="evidence" value="ECO:0007669"/>
    <property type="project" value="UniProtKB-KW"/>
</dbReference>
<evidence type="ECO:0000313" key="3">
    <source>
        <dbReference type="Proteomes" id="UP000064967"/>
    </source>
</evidence>
<dbReference type="GO" id="GO:0097367">
    <property type="term" value="F:carbohydrate derivative binding"/>
    <property type="evidence" value="ECO:0007669"/>
    <property type="project" value="InterPro"/>
</dbReference>
<evidence type="ECO:0000313" key="2">
    <source>
        <dbReference type="EMBL" id="AKV03366.1"/>
    </source>
</evidence>
<name>A0A0K1QC56_9BACT</name>
<dbReference type="SUPFAM" id="SSF53697">
    <property type="entry name" value="SIS domain"/>
    <property type="match status" value="1"/>
</dbReference>
<proteinExistence type="predicted"/>
<dbReference type="InterPro" id="IPR046348">
    <property type="entry name" value="SIS_dom_sf"/>
</dbReference>
<sequence length="193" mass="20793">MKDAIERKVRESHEVGARFFEDNAATLETCVHALVERFRRGGRLLVLGNGGSACDAAHVAVEFVHPIVEKRKPLPAAALTNDMAVLTAIGNDADFSAVFERQLGVLGRAEDAALGISTSGASSNVLRGLTAAKRAGMLTIGFAGRDGGRMPDVCDHCFVVKTWSIHRVQETHTLLLHLLWDLVHVAMGEDDVL</sequence>
<dbReference type="EMBL" id="CP012333">
    <property type="protein sequence ID" value="AKV03366.1"/>
    <property type="molecule type" value="Genomic_DNA"/>
</dbReference>
<keyword evidence="3" id="KW-1185">Reference proteome</keyword>
<dbReference type="InterPro" id="IPR050099">
    <property type="entry name" value="SIS_GmhA/DiaA_subfam"/>
</dbReference>
<evidence type="ECO:0000259" key="1">
    <source>
        <dbReference type="PROSITE" id="PS51464"/>
    </source>
</evidence>
<dbReference type="InterPro" id="IPR035461">
    <property type="entry name" value="GmhA/DiaA"/>
</dbReference>
<protein>
    <submittedName>
        <fullName evidence="2">Phosphoheptose isomerase 1</fullName>
    </submittedName>
</protein>
<keyword evidence="2" id="KW-0413">Isomerase</keyword>
<gene>
    <name evidence="2" type="ORF">AKJ09_10029</name>
</gene>
<dbReference type="Proteomes" id="UP000064967">
    <property type="component" value="Chromosome"/>
</dbReference>
<dbReference type="RefSeq" id="WP_146654151.1">
    <property type="nucleotide sequence ID" value="NZ_CP012333.1"/>
</dbReference>